<dbReference type="EMBL" id="FUXA01000003">
    <property type="protein sequence ID" value="SJZ38930.1"/>
    <property type="molecule type" value="Genomic_DNA"/>
</dbReference>
<keyword evidence="5" id="KW-0169">Cobalamin biosynthesis</keyword>
<dbReference type="EC" id="2.4.2.21" evidence="3"/>
<name>A0A1T4K906_9FIRM</name>
<dbReference type="InterPro" id="IPR003200">
    <property type="entry name" value="Nict_dMeBzImd_PRibTrfase"/>
</dbReference>
<dbReference type="NCBIfam" id="NF000996">
    <property type="entry name" value="PRK00105.1"/>
    <property type="match status" value="1"/>
</dbReference>
<dbReference type="PANTHER" id="PTHR43463">
    <property type="entry name" value="NICOTINATE-NUCLEOTIDE--DIMETHYLBENZIMIDAZOLE PHOSPHORIBOSYLTRANSFERASE"/>
    <property type="match status" value="1"/>
</dbReference>
<evidence type="ECO:0000256" key="5">
    <source>
        <dbReference type="ARBA" id="ARBA00022573"/>
    </source>
</evidence>
<dbReference type="AlphaFoldDB" id="A0A1T4K906"/>
<evidence type="ECO:0000256" key="6">
    <source>
        <dbReference type="ARBA" id="ARBA00022676"/>
    </source>
</evidence>
<protein>
    <recommendedName>
        <fullName evidence="4">Nicotinate-nucleotide--dimethylbenzimidazole phosphoribosyltransferase</fullName>
        <ecNumber evidence="3">2.4.2.21</ecNumber>
    </recommendedName>
    <alternativeName>
        <fullName evidence="8">N(1)-alpha-phosphoribosyltransferase</fullName>
    </alternativeName>
</protein>
<evidence type="ECO:0000256" key="2">
    <source>
        <dbReference type="ARBA" id="ARBA00007110"/>
    </source>
</evidence>
<comment type="similarity">
    <text evidence="2">Belongs to the CobT family.</text>
</comment>
<dbReference type="OrthoDB" id="9781491at2"/>
<keyword evidence="6 11" id="KW-0328">Glycosyltransferase</keyword>
<dbReference type="InterPro" id="IPR036087">
    <property type="entry name" value="Nict_dMeBzImd_PRibTrfase_sf"/>
</dbReference>
<keyword evidence="7 11" id="KW-0808">Transferase</keyword>
<dbReference type="InterPro" id="IPR023195">
    <property type="entry name" value="Nict_dMeBzImd_PRibTrfase_N"/>
</dbReference>
<evidence type="ECO:0000256" key="4">
    <source>
        <dbReference type="ARBA" id="ARBA00015486"/>
    </source>
</evidence>
<keyword evidence="12" id="KW-1185">Reference proteome</keyword>
<dbReference type="Proteomes" id="UP000189857">
    <property type="component" value="Unassembled WGS sequence"/>
</dbReference>
<evidence type="ECO:0000256" key="8">
    <source>
        <dbReference type="ARBA" id="ARBA00030686"/>
    </source>
</evidence>
<dbReference type="Gene3D" id="3.40.50.10210">
    <property type="match status" value="1"/>
</dbReference>
<evidence type="ECO:0000256" key="10">
    <source>
        <dbReference type="SAM" id="MobiDB-lite"/>
    </source>
</evidence>
<dbReference type="GO" id="GO:0008939">
    <property type="term" value="F:nicotinate-nucleotide-dimethylbenzimidazole phosphoribosyltransferase activity"/>
    <property type="evidence" value="ECO:0007669"/>
    <property type="project" value="UniProtKB-EC"/>
</dbReference>
<reference evidence="11 12" key="1">
    <citation type="submission" date="2017-02" db="EMBL/GenBank/DDBJ databases">
        <authorList>
            <person name="Peterson S.W."/>
        </authorList>
    </citation>
    <scope>NUCLEOTIDE SEQUENCE [LARGE SCALE GENOMIC DNA]</scope>
    <source>
        <strain evidence="11 12">ATCC 17233</strain>
    </source>
</reference>
<dbReference type="PANTHER" id="PTHR43463:SF1">
    <property type="entry name" value="NICOTINATE-NUCLEOTIDE--DIMETHYLBENZIMIDAZOLE PHOSPHORIBOSYLTRANSFERASE"/>
    <property type="match status" value="1"/>
</dbReference>
<comment type="pathway">
    <text evidence="1">Nucleoside biosynthesis; alpha-ribazole biosynthesis; alpha-ribazole from 5,6-dimethylbenzimidazole: step 1/2.</text>
</comment>
<evidence type="ECO:0000256" key="3">
    <source>
        <dbReference type="ARBA" id="ARBA00011991"/>
    </source>
</evidence>
<accession>A0A1T4K906</accession>
<feature type="region of interest" description="Disordered" evidence="10">
    <location>
        <begin position="1"/>
        <end position="24"/>
    </location>
</feature>
<dbReference type="RefSeq" id="WP_078785940.1">
    <property type="nucleotide sequence ID" value="NZ_FMTO01000002.1"/>
</dbReference>
<dbReference type="Pfam" id="PF02277">
    <property type="entry name" value="DBI_PRT"/>
    <property type="match status" value="1"/>
</dbReference>
<gene>
    <name evidence="11" type="ORF">SAMN02745110_00266</name>
</gene>
<evidence type="ECO:0000256" key="7">
    <source>
        <dbReference type="ARBA" id="ARBA00022679"/>
    </source>
</evidence>
<dbReference type="UniPathway" id="UPA00061">
    <property type="reaction ID" value="UER00516"/>
</dbReference>
<dbReference type="Gene3D" id="1.10.1610.10">
    <property type="match status" value="1"/>
</dbReference>
<dbReference type="CDD" id="cd02439">
    <property type="entry name" value="DMB-PRT_CobT"/>
    <property type="match status" value="1"/>
</dbReference>
<evidence type="ECO:0000256" key="1">
    <source>
        <dbReference type="ARBA" id="ARBA00005049"/>
    </source>
</evidence>
<proteinExistence type="inferred from homology"/>
<evidence type="ECO:0000313" key="12">
    <source>
        <dbReference type="Proteomes" id="UP000189857"/>
    </source>
</evidence>
<organism evidence="11 12">
    <name type="scientific">Eubacterium ruminantium</name>
    <dbReference type="NCBI Taxonomy" id="42322"/>
    <lineage>
        <taxon>Bacteria</taxon>
        <taxon>Bacillati</taxon>
        <taxon>Bacillota</taxon>
        <taxon>Clostridia</taxon>
        <taxon>Eubacteriales</taxon>
        <taxon>Eubacteriaceae</taxon>
        <taxon>Eubacterium</taxon>
    </lineage>
</organism>
<dbReference type="SUPFAM" id="SSF52733">
    <property type="entry name" value="Nicotinate mononucleotide:5,6-dimethylbenzimidazole phosphoribosyltransferase (CobT)"/>
    <property type="match status" value="1"/>
</dbReference>
<comment type="catalytic activity">
    <reaction evidence="9">
        <text>5,6-dimethylbenzimidazole + nicotinate beta-D-ribonucleotide = alpha-ribazole 5'-phosphate + nicotinate + H(+)</text>
        <dbReference type="Rhea" id="RHEA:11196"/>
        <dbReference type="ChEBI" id="CHEBI:15378"/>
        <dbReference type="ChEBI" id="CHEBI:15890"/>
        <dbReference type="ChEBI" id="CHEBI:32544"/>
        <dbReference type="ChEBI" id="CHEBI:57502"/>
        <dbReference type="ChEBI" id="CHEBI:57918"/>
        <dbReference type="EC" id="2.4.2.21"/>
    </reaction>
</comment>
<feature type="compositionally biased region" description="Basic and acidic residues" evidence="10">
    <location>
        <begin position="1"/>
        <end position="12"/>
    </location>
</feature>
<dbReference type="GO" id="GO:0009236">
    <property type="term" value="P:cobalamin biosynthetic process"/>
    <property type="evidence" value="ECO:0007669"/>
    <property type="project" value="UniProtKB-KW"/>
</dbReference>
<sequence length="363" mass="39036">MSKTDDIRDIIRDNFGSPKEPDRDIEKAVSDRFDNIAKPIDGMGEFEKIIEKIGAITATEDIDISKRAVVIMIADNGIVEEGVTQSDSSVTRDVAKLMRDERSSVGVISKVADCDTFPINIGIKGKPIDGLIDMKIADGTNNFSKLPAMKIDDTFRAIMTGIDMVRCLKNDGYKIIATGEMGIGNTTSSSAIIASLLFRMPEEIVGRGAGLSNEKLLHKINVVKNALRFHELDTGIADPIDALSSVGGLDIAGLAGVFIGGSIFRIPIIVDGLISGAAALVAERIVPGARDFMIASHIGKEPGMKFIFDELDLHPVINAGMKLGEGTGAVMLLPLLDTALALYKNGTLFNDIKLKKYERFEGL</sequence>
<evidence type="ECO:0000256" key="9">
    <source>
        <dbReference type="ARBA" id="ARBA00047340"/>
    </source>
</evidence>
<evidence type="ECO:0000313" key="11">
    <source>
        <dbReference type="EMBL" id="SJZ38930.1"/>
    </source>
</evidence>